<dbReference type="InterPro" id="IPR000515">
    <property type="entry name" value="MetI-like"/>
</dbReference>
<evidence type="ECO:0000256" key="4">
    <source>
        <dbReference type="ARBA" id="ARBA00022475"/>
    </source>
</evidence>
<dbReference type="EMBL" id="CP018335">
    <property type="protein sequence ID" value="APM40331.1"/>
    <property type="molecule type" value="Genomic_DNA"/>
</dbReference>
<dbReference type="PANTHER" id="PTHR30183:SF3">
    <property type="entry name" value="MOLYBDENUM TRANSPORT SYSTEM PERMEASE PROTEIN MODB"/>
    <property type="match status" value="1"/>
</dbReference>
<organism evidence="12 13">
    <name type="scientific">Clostridium kluyveri</name>
    <dbReference type="NCBI Taxonomy" id="1534"/>
    <lineage>
        <taxon>Bacteria</taxon>
        <taxon>Bacillati</taxon>
        <taxon>Bacillota</taxon>
        <taxon>Clostridia</taxon>
        <taxon>Eubacteriales</taxon>
        <taxon>Clostridiaceae</taxon>
        <taxon>Clostridium</taxon>
    </lineage>
</organism>
<protein>
    <recommendedName>
        <fullName evidence="10">Molybdenum transport system permease</fullName>
    </recommendedName>
</protein>
<proteinExistence type="inferred from homology"/>
<dbReference type="NCBIfam" id="NF038017">
    <property type="entry name" value="ABC_perm1"/>
    <property type="match status" value="1"/>
</dbReference>
<keyword evidence="3 9" id="KW-0813">Transport</keyword>
<feature type="transmembrane region" description="Helical" evidence="9">
    <location>
        <begin position="132"/>
        <end position="154"/>
    </location>
</feature>
<comment type="similarity">
    <text evidence="2 10">Belongs to the binding-protein-dependent transport system permease family. CysTW subfamily.</text>
</comment>
<comment type="function">
    <text evidence="10">Part of the binding-protein-dependent transport system for molybdenum; probably responsible for the translocation of the substrate across the membrane.</text>
</comment>
<dbReference type="InterPro" id="IPR049783">
    <property type="entry name" value="ABC_perm_TupB-like"/>
</dbReference>
<evidence type="ECO:0000256" key="9">
    <source>
        <dbReference type="RuleBase" id="RU363032"/>
    </source>
</evidence>
<dbReference type="PROSITE" id="PS50928">
    <property type="entry name" value="ABC_TM1"/>
    <property type="match status" value="1"/>
</dbReference>
<comment type="subcellular location">
    <subcellularLocation>
        <location evidence="1 9">Cell membrane</location>
        <topology evidence="1 9">Multi-pass membrane protein</topology>
    </subcellularLocation>
</comment>
<evidence type="ECO:0000256" key="5">
    <source>
        <dbReference type="ARBA" id="ARBA00022505"/>
    </source>
</evidence>
<dbReference type="SUPFAM" id="SSF161098">
    <property type="entry name" value="MetI-like"/>
    <property type="match status" value="1"/>
</dbReference>
<dbReference type="RefSeq" id="WP_073539930.1">
    <property type="nucleotide sequence ID" value="NZ_CP018335.1"/>
</dbReference>
<feature type="domain" description="ABC transmembrane type-1" evidence="11">
    <location>
        <begin position="8"/>
        <end position="211"/>
    </location>
</feature>
<evidence type="ECO:0000313" key="13">
    <source>
        <dbReference type="Proteomes" id="UP000184604"/>
    </source>
</evidence>
<keyword evidence="4 10" id="KW-1003">Cell membrane</keyword>
<dbReference type="GO" id="GO:0005886">
    <property type="term" value="C:plasma membrane"/>
    <property type="evidence" value="ECO:0007669"/>
    <property type="project" value="UniProtKB-SubCell"/>
</dbReference>
<gene>
    <name evidence="12" type="ORF">BS101_17105</name>
</gene>
<reference evidence="12 13" key="1">
    <citation type="submission" date="2016-12" db="EMBL/GenBank/DDBJ databases">
        <title>Complete genome sequence of Clostridium kluyveri JZZ isolated from the pit mud of a Chinese flavor liquor-making factory.</title>
        <authorList>
            <person name="Wang Y."/>
        </authorList>
    </citation>
    <scope>NUCLEOTIDE SEQUENCE [LARGE SCALE GENOMIC DNA]</scope>
    <source>
        <strain evidence="12 13">JZZ</strain>
    </source>
</reference>
<keyword evidence="6 9" id="KW-0812">Transmembrane</keyword>
<evidence type="ECO:0000259" key="11">
    <source>
        <dbReference type="PROSITE" id="PS50928"/>
    </source>
</evidence>
<feature type="transmembrane region" description="Helical" evidence="9">
    <location>
        <begin position="80"/>
        <end position="104"/>
    </location>
</feature>
<keyword evidence="5 10" id="KW-0500">Molybdenum</keyword>
<evidence type="ECO:0000313" key="12">
    <source>
        <dbReference type="EMBL" id="APM40331.1"/>
    </source>
</evidence>
<dbReference type="InterPro" id="IPR035906">
    <property type="entry name" value="MetI-like_sf"/>
</dbReference>
<dbReference type="OrthoDB" id="9795403at2"/>
<feature type="transmembrane region" description="Helical" evidence="9">
    <location>
        <begin position="16"/>
        <end position="34"/>
    </location>
</feature>
<evidence type="ECO:0000256" key="3">
    <source>
        <dbReference type="ARBA" id="ARBA00022448"/>
    </source>
</evidence>
<dbReference type="Pfam" id="PF00528">
    <property type="entry name" value="BPD_transp_1"/>
    <property type="match status" value="1"/>
</dbReference>
<name>A0A1L5FBD2_CLOKL</name>
<keyword evidence="7 9" id="KW-1133">Transmembrane helix</keyword>
<feature type="transmembrane region" description="Helical" evidence="9">
    <location>
        <begin position="193"/>
        <end position="214"/>
    </location>
</feature>
<dbReference type="InterPro" id="IPR011867">
    <property type="entry name" value="ModB_ABC"/>
</dbReference>
<evidence type="ECO:0000256" key="7">
    <source>
        <dbReference type="ARBA" id="ARBA00022989"/>
    </source>
</evidence>
<evidence type="ECO:0000256" key="10">
    <source>
        <dbReference type="RuleBase" id="RU365097"/>
    </source>
</evidence>
<keyword evidence="8 9" id="KW-0472">Membrane</keyword>
<dbReference type="CDD" id="cd06261">
    <property type="entry name" value="TM_PBP2"/>
    <property type="match status" value="1"/>
</dbReference>
<dbReference type="Gene3D" id="1.10.3720.10">
    <property type="entry name" value="MetI-like"/>
    <property type="match status" value="1"/>
</dbReference>
<feature type="transmembrane region" description="Helical" evidence="9">
    <location>
        <begin position="46"/>
        <end position="68"/>
    </location>
</feature>
<sequence length="228" mass="25202">MNFDISPAWISVKTTFIATIITFFVGIAAAYWMTNYNGKFKSAVDTIFTLPLVLPPTVVGFFLLLIFGKNGPMGKLLLKIGTNLIFSWPAAVIAAAIIAFPLMYRTTKGAFEQVDNNIVNAARTLGVSSWKIFWRVILPLAWPGIAAATILSFARALGEFGATLMVAGNIPGRTQTIPLAIYFAAESGEMDKALMWVILIVIISTVVIFLMNYWNEHEKRNVYGVRRE</sequence>
<dbReference type="NCBIfam" id="TIGR02141">
    <property type="entry name" value="modB_ABC"/>
    <property type="match status" value="1"/>
</dbReference>
<dbReference type="AlphaFoldDB" id="A0A1L5FBD2"/>
<accession>A0A1L5FBD2</accession>
<evidence type="ECO:0000256" key="8">
    <source>
        <dbReference type="ARBA" id="ARBA00023136"/>
    </source>
</evidence>
<dbReference type="PANTHER" id="PTHR30183">
    <property type="entry name" value="MOLYBDENUM TRANSPORT SYSTEM PERMEASE PROTEIN MODB"/>
    <property type="match status" value="1"/>
</dbReference>
<evidence type="ECO:0000256" key="1">
    <source>
        <dbReference type="ARBA" id="ARBA00004651"/>
    </source>
</evidence>
<evidence type="ECO:0000256" key="2">
    <source>
        <dbReference type="ARBA" id="ARBA00007069"/>
    </source>
</evidence>
<dbReference type="Proteomes" id="UP000184604">
    <property type="component" value="Chromosome"/>
</dbReference>
<dbReference type="GO" id="GO:0015098">
    <property type="term" value="F:molybdate ion transmembrane transporter activity"/>
    <property type="evidence" value="ECO:0007669"/>
    <property type="project" value="UniProtKB-UniRule"/>
</dbReference>
<evidence type="ECO:0000256" key="6">
    <source>
        <dbReference type="ARBA" id="ARBA00022692"/>
    </source>
</evidence>